<accession>A0AA86P660</accession>
<sequence length="358" mass="40749">MKTLEHLRHCFDHNGPVLTASFIDVQKEQYFSLTENRIYYWYRDCKQNECPFEAPFANATEPSPTGAKFVDMVHIDHHAVVADSCGVIHIYKVDNLNVLTKEDFVIVSMKDKCIIDIAYCNKNLYVLHEGGFLQRYPNFGIPVDDLPNSPLNFRVFSQQRNIELKIQKESRKLQPYHYKDGQPDLLFVAESKTVRVYAAYPIVGTKCTMEVVSKCGFLSEILSQKDISAIDTEIMLADDGLLLLGNKNGNLSCWEIAMADDNSENAQHKFKLQFKPIFSTWQHGMKITAVDMCTKSLISFSFDKDGCCVAMDLKSNRVVNKFIPHAKAVTSVQLDAKSGIMLTASKDYTAKVWRVWIE</sequence>
<evidence type="ECO:0000313" key="3">
    <source>
        <dbReference type="EMBL" id="CAL6005745.1"/>
    </source>
</evidence>
<dbReference type="EMBL" id="CAXDID020000052">
    <property type="protein sequence ID" value="CAL6005745.1"/>
    <property type="molecule type" value="Genomic_DNA"/>
</dbReference>
<evidence type="ECO:0000313" key="4">
    <source>
        <dbReference type="Proteomes" id="UP001642409"/>
    </source>
</evidence>
<dbReference type="PROSITE" id="PS50082">
    <property type="entry name" value="WD_REPEATS_2"/>
    <property type="match status" value="1"/>
</dbReference>
<comment type="caution">
    <text evidence="2">The sequence shown here is derived from an EMBL/GenBank/DDBJ whole genome shotgun (WGS) entry which is preliminary data.</text>
</comment>
<name>A0AA86P660_9EUKA</name>
<feature type="repeat" description="WD" evidence="1">
    <location>
        <begin position="322"/>
        <end position="358"/>
    </location>
</feature>
<evidence type="ECO:0000313" key="2">
    <source>
        <dbReference type="EMBL" id="CAI9932408.1"/>
    </source>
</evidence>
<dbReference type="InterPro" id="IPR001680">
    <property type="entry name" value="WD40_rpt"/>
</dbReference>
<dbReference type="Gene3D" id="2.130.10.10">
    <property type="entry name" value="YVTN repeat-like/Quinoprotein amine dehydrogenase"/>
    <property type="match status" value="1"/>
</dbReference>
<dbReference type="InterPro" id="IPR015943">
    <property type="entry name" value="WD40/YVTN_repeat-like_dom_sf"/>
</dbReference>
<dbReference type="EMBL" id="CATOUU010000517">
    <property type="protein sequence ID" value="CAI9932408.1"/>
    <property type="molecule type" value="Genomic_DNA"/>
</dbReference>
<dbReference type="Proteomes" id="UP001642409">
    <property type="component" value="Unassembled WGS sequence"/>
</dbReference>
<reference evidence="2" key="1">
    <citation type="submission" date="2023-06" db="EMBL/GenBank/DDBJ databases">
        <authorList>
            <person name="Kurt Z."/>
        </authorList>
    </citation>
    <scope>NUCLEOTIDE SEQUENCE</scope>
</reference>
<dbReference type="SMART" id="SM00320">
    <property type="entry name" value="WD40"/>
    <property type="match status" value="1"/>
</dbReference>
<dbReference type="AlphaFoldDB" id="A0AA86P660"/>
<dbReference type="PROSITE" id="PS50294">
    <property type="entry name" value="WD_REPEATS_REGION"/>
    <property type="match status" value="1"/>
</dbReference>
<keyword evidence="4" id="KW-1185">Reference proteome</keyword>
<protein>
    <submittedName>
        <fullName evidence="2">Uncharacterized protein</fullName>
    </submittedName>
</protein>
<evidence type="ECO:0000256" key="1">
    <source>
        <dbReference type="PROSITE-ProRule" id="PRU00221"/>
    </source>
</evidence>
<gene>
    <name evidence="3" type="ORF">HINF_LOCUS19671</name>
    <name evidence="2" type="ORF">HINF_LOCUS20053</name>
</gene>
<dbReference type="InterPro" id="IPR036322">
    <property type="entry name" value="WD40_repeat_dom_sf"/>
</dbReference>
<organism evidence="2">
    <name type="scientific">Hexamita inflata</name>
    <dbReference type="NCBI Taxonomy" id="28002"/>
    <lineage>
        <taxon>Eukaryota</taxon>
        <taxon>Metamonada</taxon>
        <taxon>Diplomonadida</taxon>
        <taxon>Hexamitidae</taxon>
        <taxon>Hexamitinae</taxon>
        <taxon>Hexamita</taxon>
    </lineage>
</organism>
<keyword evidence="1" id="KW-0853">WD repeat</keyword>
<reference evidence="3 4" key="2">
    <citation type="submission" date="2024-07" db="EMBL/GenBank/DDBJ databases">
        <authorList>
            <person name="Akdeniz Z."/>
        </authorList>
    </citation>
    <scope>NUCLEOTIDE SEQUENCE [LARGE SCALE GENOMIC DNA]</scope>
</reference>
<dbReference type="SUPFAM" id="SSF50978">
    <property type="entry name" value="WD40 repeat-like"/>
    <property type="match status" value="1"/>
</dbReference>
<proteinExistence type="predicted"/>